<accession>A0A7G9YHG7</accession>
<evidence type="ECO:0000256" key="1">
    <source>
        <dbReference type="SAM" id="Phobius"/>
    </source>
</evidence>
<reference evidence="2" key="1">
    <citation type="submission" date="2020-06" db="EMBL/GenBank/DDBJ databases">
        <title>Unique genomic features of the anaerobic methanotrophic archaea.</title>
        <authorList>
            <person name="Chadwick G.L."/>
            <person name="Skennerton C.T."/>
            <person name="Laso-Perez R."/>
            <person name="Leu A.O."/>
            <person name="Speth D.R."/>
            <person name="Yu H."/>
            <person name="Morgan-Lang C."/>
            <person name="Hatzenpichler R."/>
            <person name="Goudeau D."/>
            <person name="Malmstrom R."/>
            <person name="Brazelton W.J."/>
            <person name="Woyke T."/>
            <person name="Hallam S.J."/>
            <person name="Tyson G.W."/>
            <person name="Wegener G."/>
            <person name="Boetius A."/>
            <person name="Orphan V."/>
        </authorList>
    </citation>
    <scope>NUCLEOTIDE SEQUENCE</scope>
</reference>
<keyword evidence="1" id="KW-0812">Transmembrane</keyword>
<keyword evidence="1" id="KW-1133">Transmembrane helix</keyword>
<dbReference type="EMBL" id="MT631263">
    <property type="protein sequence ID" value="QNO47451.1"/>
    <property type="molecule type" value="Genomic_DNA"/>
</dbReference>
<gene>
    <name evidence="2" type="ORF">IILFPGFB_00023</name>
</gene>
<feature type="transmembrane region" description="Helical" evidence="1">
    <location>
        <begin position="87"/>
        <end position="109"/>
    </location>
</feature>
<sequence length="113" mass="13012">MKGIYGIKVCPFCGGTVEYAGITIGHIFPEAHTGQMYLCKRCGYQGSFILEADDLKEVKEIEGEFQRLKVEGKSKIATFRFPDDWKWFWRIILVLVVIMWILLPAAFLFKMLA</sequence>
<name>A0A7G9YHG7_9EURY</name>
<protein>
    <submittedName>
        <fullName evidence="2">Uncharacterized protein</fullName>
    </submittedName>
</protein>
<proteinExistence type="predicted"/>
<dbReference type="AlphaFoldDB" id="A0A7G9YHG7"/>
<organism evidence="2">
    <name type="scientific">Candidatus Methanogaster sp. ANME-2c ERB4</name>
    <dbReference type="NCBI Taxonomy" id="2759911"/>
    <lineage>
        <taxon>Archaea</taxon>
        <taxon>Methanobacteriati</taxon>
        <taxon>Methanobacteriota</taxon>
        <taxon>Stenosarchaea group</taxon>
        <taxon>Methanomicrobia</taxon>
        <taxon>Methanosarcinales</taxon>
        <taxon>ANME-2 cluster</taxon>
        <taxon>Candidatus Methanogasteraceae</taxon>
        <taxon>Candidatus Methanogaster</taxon>
    </lineage>
</organism>
<keyword evidence="1" id="KW-0472">Membrane</keyword>
<evidence type="ECO:0000313" key="2">
    <source>
        <dbReference type="EMBL" id="QNO47451.1"/>
    </source>
</evidence>